<dbReference type="OMA" id="QPDQVMS"/>
<dbReference type="AlphaFoldDB" id="A0A401P269"/>
<dbReference type="PANTHER" id="PTHR47014">
    <property type="entry name" value="PLECKSTRIN HOMOLOGY DOMAIN-CONTAINING FAMILY S MEMBER 1"/>
    <property type="match status" value="1"/>
</dbReference>
<evidence type="ECO:0000313" key="3">
    <source>
        <dbReference type="EMBL" id="GCB67221.1"/>
    </source>
</evidence>
<reference evidence="3 4" key="1">
    <citation type="journal article" date="2018" name="Nat. Ecol. Evol.">
        <title>Shark genomes provide insights into elasmobranch evolution and the origin of vertebrates.</title>
        <authorList>
            <person name="Hara Y"/>
            <person name="Yamaguchi K"/>
            <person name="Onimaru K"/>
            <person name="Kadota M"/>
            <person name="Koyanagi M"/>
            <person name="Keeley SD"/>
            <person name="Tatsumi K"/>
            <person name="Tanaka K"/>
            <person name="Motone F"/>
            <person name="Kageyama Y"/>
            <person name="Nozu R"/>
            <person name="Adachi N"/>
            <person name="Nishimura O"/>
            <person name="Nakagawa R"/>
            <person name="Tanegashima C"/>
            <person name="Kiyatake I"/>
            <person name="Matsumoto R"/>
            <person name="Murakumo K"/>
            <person name="Nishida K"/>
            <person name="Terakita A"/>
            <person name="Kuratani S"/>
            <person name="Sato K"/>
            <person name="Hyodo S Kuraku.S."/>
        </authorList>
    </citation>
    <scope>NUCLEOTIDE SEQUENCE [LARGE SCALE GENOMIC DNA]</scope>
</reference>
<comment type="caution">
    <text evidence="3">The sequence shown here is derived from an EMBL/GenBank/DDBJ whole genome shotgun (WGS) entry which is preliminary data.</text>
</comment>
<proteinExistence type="predicted"/>
<evidence type="ECO:0000256" key="1">
    <source>
        <dbReference type="SAM" id="MobiDB-lite"/>
    </source>
</evidence>
<evidence type="ECO:0000313" key="4">
    <source>
        <dbReference type="Proteomes" id="UP000288216"/>
    </source>
</evidence>
<organism evidence="3 4">
    <name type="scientific">Scyliorhinus torazame</name>
    <name type="common">Cloudy catshark</name>
    <name type="synonym">Catulus torazame</name>
    <dbReference type="NCBI Taxonomy" id="75743"/>
    <lineage>
        <taxon>Eukaryota</taxon>
        <taxon>Metazoa</taxon>
        <taxon>Chordata</taxon>
        <taxon>Craniata</taxon>
        <taxon>Vertebrata</taxon>
        <taxon>Chondrichthyes</taxon>
        <taxon>Elasmobranchii</taxon>
        <taxon>Galeomorphii</taxon>
        <taxon>Galeoidea</taxon>
        <taxon>Carcharhiniformes</taxon>
        <taxon>Scyliorhinidae</taxon>
        <taxon>Scyliorhinus</taxon>
    </lineage>
</organism>
<dbReference type="EMBL" id="BFAA01004359">
    <property type="protein sequence ID" value="GCB67221.1"/>
    <property type="molecule type" value="Genomic_DNA"/>
</dbReference>
<evidence type="ECO:0000259" key="2">
    <source>
        <dbReference type="PROSITE" id="PS50003"/>
    </source>
</evidence>
<protein>
    <recommendedName>
        <fullName evidence="2">PH domain-containing protein</fullName>
    </recommendedName>
</protein>
<accession>A0A401P269</accession>
<feature type="domain" description="PH" evidence="2">
    <location>
        <begin position="43"/>
        <end position="162"/>
    </location>
</feature>
<dbReference type="PROSITE" id="PS50003">
    <property type="entry name" value="PH_DOMAIN"/>
    <property type="match status" value="1"/>
</dbReference>
<keyword evidence="4" id="KW-1185">Reference proteome</keyword>
<feature type="region of interest" description="Disordered" evidence="1">
    <location>
        <begin position="167"/>
        <end position="194"/>
    </location>
</feature>
<dbReference type="InterPro" id="IPR001849">
    <property type="entry name" value="PH_domain"/>
</dbReference>
<gene>
    <name evidence="3" type="ORF">scyTo_0010217</name>
</gene>
<dbReference type="OrthoDB" id="9900190at2759"/>
<dbReference type="InterPro" id="IPR011993">
    <property type="entry name" value="PH-like_dom_sf"/>
</dbReference>
<dbReference type="InterPro" id="IPR042986">
    <property type="entry name" value="PLEKHS1"/>
</dbReference>
<dbReference type="STRING" id="75743.A0A401P269"/>
<dbReference type="Proteomes" id="UP000288216">
    <property type="component" value="Unassembled WGS sequence"/>
</dbReference>
<dbReference type="Pfam" id="PF00169">
    <property type="entry name" value="PH"/>
    <property type="match status" value="1"/>
</dbReference>
<dbReference type="SMART" id="SM00233">
    <property type="entry name" value="PH"/>
    <property type="match status" value="1"/>
</dbReference>
<name>A0A401P269_SCYTO</name>
<dbReference type="PANTHER" id="PTHR47014:SF1">
    <property type="entry name" value="PLECKSTRIN HOMOLOGY DOMAIN-CONTAINING FAMILY S MEMBER 1"/>
    <property type="match status" value="1"/>
</dbReference>
<feature type="compositionally biased region" description="Polar residues" evidence="1">
    <location>
        <begin position="167"/>
        <end position="177"/>
    </location>
</feature>
<sequence length="402" mass="46591">MVGPDCSVLVLVLTMKMTNKGTRLSTVFYVEAECNQDHISESEICFEGYLIKSPPNNKMRLQTSWKKRYFVLTEKEGEHILNYFKYQEDSRKSPPLGKIHLKNVTEICRGPDNHQKWNLIQKMFKCTPECVIFLRTDEREFFFIGEMESVQFWHGSIENVLCVKTMPQSEEQTQDSSGKPEETSTADKSASLYASIPEVTESHNRKSEWMKPKPHVEPSSLKEAMVIYDRPRSIQNRLSQPNQRPVNMEKLRSHSLPPELEQSSIYDTPRNILAAQWRKERTASNDSGIYMSMASIRDSISTISSQIEEEEEHLMKETNNCTEERKLRRFDVTIGQDIIKNLQFEQIDEKVCVMSSNKECPFNFGDQFLAINKLQISNVKEVSIFINKSMEQEVTETNKTVV</sequence>
<dbReference type="Gene3D" id="2.30.29.30">
    <property type="entry name" value="Pleckstrin-homology domain (PH domain)/Phosphotyrosine-binding domain (PTB)"/>
    <property type="match status" value="1"/>
</dbReference>
<dbReference type="SUPFAM" id="SSF50729">
    <property type="entry name" value="PH domain-like"/>
    <property type="match status" value="1"/>
</dbReference>